<feature type="transmembrane region" description="Helical" evidence="2">
    <location>
        <begin position="116"/>
        <end position="138"/>
    </location>
</feature>
<dbReference type="PANTHER" id="PTHR12242">
    <property type="entry name" value="OS02G0130600 PROTEIN-RELATED"/>
    <property type="match status" value="1"/>
</dbReference>
<keyword evidence="2" id="KW-0812">Transmembrane</keyword>
<protein>
    <submittedName>
        <fullName evidence="3">(African queen) hypothetical protein</fullName>
    </submittedName>
</protein>
<feature type="transmembrane region" description="Helical" evidence="2">
    <location>
        <begin position="273"/>
        <end position="295"/>
    </location>
</feature>
<dbReference type="GO" id="GO:0016020">
    <property type="term" value="C:membrane"/>
    <property type="evidence" value="ECO:0007669"/>
    <property type="project" value="TreeGrafter"/>
</dbReference>
<evidence type="ECO:0000256" key="1">
    <source>
        <dbReference type="SAM" id="MobiDB-lite"/>
    </source>
</evidence>
<organism evidence="3 4">
    <name type="scientific">Danaus chrysippus</name>
    <name type="common">African queen</name>
    <dbReference type="NCBI Taxonomy" id="151541"/>
    <lineage>
        <taxon>Eukaryota</taxon>
        <taxon>Metazoa</taxon>
        <taxon>Ecdysozoa</taxon>
        <taxon>Arthropoda</taxon>
        <taxon>Hexapoda</taxon>
        <taxon>Insecta</taxon>
        <taxon>Pterygota</taxon>
        <taxon>Neoptera</taxon>
        <taxon>Endopterygota</taxon>
        <taxon>Lepidoptera</taxon>
        <taxon>Glossata</taxon>
        <taxon>Ditrysia</taxon>
        <taxon>Papilionoidea</taxon>
        <taxon>Nymphalidae</taxon>
        <taxon>Danainae</taxon>
        <taxon>Danaini</taxon>
        <taxon>Danaina</taxon>
        <taxon>Danaus</taxon>
        <taxon>Anosia</taxon>
    </lineage>
</organism>
<feature type="transmembrane region" description="Helical" evidence="2">
    <location>
        <begin position="220"/>
        <end position="244"/>
    </location>
</feature>
<dbReference type="OrthoDB" id="419711at2759"/>
<feature type="transmembrane region" description="Helical" evidence="2">
    <location>
        <begin position="74"/>
        <end position="95"/>
    </location>
</feature>
<feature type="transmembrane region" description="Helical" evidence="2">
    <location>
        <begin position="42"/>
        <end position="62"/>
    </location>
</feature>
<keyword evidence="4" id="KW-1185">Reference proteome</keyword>
<dbReference type="EMBL" id="CAKASE010000080">
    <property type="protein sequence ID" value="CAG9581659.1"/>
    <property type="molecule type" value="Genomic_DNA"/>
</dbReference>
<sequence length="511" mass="57384">MGAVKNYFKGQFQIRKFKLEHESSYDFYESCFQNNRSALPLLIIRGILFLACLGIVLASFILTAQGISARFWPIYLTHWGLVLITVASGFGFAVSAKAYYGGPIDSDFGLPWYIKAYWVSYSTSIPIAIFITVFYWIFLTNDNQEFAVSFALDILIHAVNSVLMLILLFTASHPSNLLHFYFSIVLAVIYVIFNIIYYYAGGTDPMGNPFIYPVLDWRNPGVSAITVVFSAILIIILHIIVTLLTEARDAIASDPSDFYISVWQRTKSPVPLLIWRILLLLTSLAIVITSMTFYGLSEFHIGYWFIYLTHWGLSLMVLSTGFGVAVSAKTYISGPIGADLSLPWYVKAFWVLHNISVPVAFLITLFYWTLLYSANFQEEMGKGLDIAIHGINSLIMFLQLISSAHPTRVVHCTHPFLFALVYVFFNLIYYVAGGKDPLGNPWIYPVVHWGEPAAATIVVVITGIVLIFLHLVTIVLAAIRNAISKRCTRPSEPTDPAELEALRNPPWQSSV</sequence>
<gene>
    <name evidence="3" type="ORF">DCHRY22_LOCUS14217</name>
</gene>
<name>A0A8J2R758_9NEOP</name>
<feature type="transmembrane region" description="Helical" evidence="2">
    <location>
        <begin position="349"/>
        <end position="374"/>
    </location>
</feature>
<feature type="region of interest" description="Disordered" evidence="1">
    <location>
        <begin position="488"/>
        <end position="511"/>
    </location>
</feature>
<dbReference type="Pfam" id="PF21534">
    <property type="entry name" value="Rost"/>
    <property type="match status" value="2"/>
</dbReference>
<evidence type="ECO:0000313" key="3">
    <source>
        <dbReference type="EMBL" id="CAG9581659.1"/>
    </source>
</evidence>
<feature type="transmembrane region" description="Helical" evidence="2">
    <location>
        <begin position="386"/>
        <end position="404"/>
    </location>
</feature>
<dbReference type="Proteomes" id="UP000789524">
    <property type="component" value="Unassembled WGS sequence"/>
</dbReference>
<dbReference type="AlphaFoldDB" id="A0A8J2R758"/>
<keyword evidence="2" id="KW-0472">Membrane</keyword>
<feature type="transmembrane region" description="Helical" evidence="2">
    <location>
        <begin position="453"/>
        <end position="479"/>
    </location>
</feature>
<accession>A0A8J2R758</accession>
<evidence type="ECO:0000313" key="4">
    <source>
        <dbReference type="Proteomes" id="UP000789524"/>
    </source>
</evidence>
<dbReference type="PANTHER" id="PTHR12242:SF49">
    <property type="entry name" value="HEADBUTT, ISOFORM E"/>
    <property type="match status" value="1"/>
</dbReference>
<keyword evidence="2" id="KW-1133">Transmembrane helix</keyword>
<feature type="transmembrane region" description="Helical" evidence="2">
    <location>
        <begin position="150"/>
        <end position="171"/>
    </location>
</feature>
<reference evidence="3" key="1">
    <citation type="submission" date="2021-09" db="EMBL/GenBank/DDBJ databases">
        <authorList>
            <person name="Martin H S."/>
        </authorList>
    </citation>
    <scope>NUCLEOTIDE SEQUENCE</scope>
</reference>
<comment type="caution">
    <text evidence="3">The sequence shown here is derived from an EMBL/GenBank/DDBJ whole genome shotgun (WGS) entry which is preliminary data.</text>
</comment>
<evidence type="ECO:0000256" key="2">
    <source>
        <dbReference type="SAM" id="Phobius"/>
    </source>
</evidence>
<feature type="transmembrane region" description="Helical" evidence="2">
    <location>
        <begin position="301"/>
        <end position="328"/>
    </location>
</feature>
<dbReference type="InterPro" id="IPR049352">
    <property type="entry name" value="Rost"/>
</dbReference>
<feature type="transmembrane region" description="Helical" evidence="2">
    <location>
        <begin position="416"/>
        <end position="433"/>
    </location>
</feature>
<feature type="transmembrane region" description="Helical" evidence="2">
    <location>
        <begin position="178"/>
        <end position="200"/>
    </location>
</feature>
<proteinExistence type="predicted"/>